<dbReference type="InterPro" id="IPR032687">
    <property type="entry name" value="AraC-type_N"/>
</dbReference>
<dbReference type="Gene3D" id="1.10.10.60">
    <property type="entry name" value="Homeodomain-like"/>
    <property type="match status" value="1"/>
</dbReference>
<keyword evidence="7" id="KW-1185">Reference proteome</keyword>
<dbReference type="PANTHER" id="PTHR47894:SF1">
    <property type="entry name" value="HTH-TYPE TRANSCRIPTIONAL REGULATOR VQSM"/>
    <property type="match status" value="1"/>
</dbReference>
<feature type="domain" description="HTH araC/xylS-type" evidence="5">
    <location>
        <begin position="244"/>
        <end position="341"/>
    </location>
</feature>
<feature type="compositionally biased region" description="Basic and acidic residues" evidence="4">
    <location>
        <begin position="351"/>
        <end position="364"/>
    </location>
</feature>
<dbReference type="PROSITE" id="PS01124">
    <property type="entry name" value="HTH_ARAC_FAMILY_2"/>
    <property type="match status" value="1"/>
</dbReference>
<gene>
    <name evidence="6" type="ORF">H8F23_10120</name>
</gene>
<organism evidence="6 7">
    <name type="scientific">Pseudomonas neuropathica</name>
    <dbReference type="NCBI Taxonomy" id="2730425"/>
    <lineage>
        <taxon>Bacteria</taxon>
        <taxon>Pseudomonadati</taxon>
        <taxon>Pseudomonadota</taxon>
        <taxon>Gammaproteobacteria</taxon>
        <taxon>Pseudomonadales</taxon>
        <taxon>Pseudomonadaceae</taxon>
        <taxon>Pseudomonas</taxon>
    </lineage>
</organism>
<evidence type="ECO:0000256" key="3">
    <source>
        <dbReference type="ARBA" id="ARBA00023163"/>
    </source>
</evidence>
<dbReference type="Pfam" id="PF12625">
    <property type="entry name" value="Arabinose_bd"/>
    <property type="match status" value="1"/>
</dbReference>
<comment type="caution">
    <text evidence="6">The sequence shown here is derived from an EMBL/GenBank/DDBJ whole genome shotgun (WGS) entry which is preliminary data.</text>
</comment>
<evidence type="ECO:0000256" key="1">
    <source>
        <dbReference type="ARBA" id="ARBA00023015"/>
    </source>
</evidence>
<dbReference type="Proteomes" id="UP000722111">
    <property type="component" value="Unassembled WGS sequence"/>
</dbReference>
<dbReference type="EMBL" id="JACOPX010000006">
    <property type="protein sequence ID" value="MBF6033604.1"/>
    <property type="molecule type" value="Genomic_DNA"/>
</dbReference>
<evidence type="ECO:0000259" key="5">
    <source>
        <dbReference type="PROSITE" id="PS01124"/>
    </source>
</evidence>
<name>A0ABS0BGL1_9PSED</name>
<sequence>MNVKVQDPTFELALVSPFLLQTLAEVVQNRGIDSQSLCRGLGFTLEDLQDPAQRISYRQAVAMIQRALKVLPNQGLGLWVGAQNVLGTLGLLGHVLSLCKTLRDAFALGIRHQHTSGGIVVSSVDVVGGQVHLDAECRLPFADVQVFAVEEFFASLLVYGRALVGAEFKAIAVEFVHAAPDYLSEYHRLLGPDVRFGCLHNRMLIDGQWLDVHLPNHHSLALRQAVALLELEAAQVHQKLDLIQAVERAIARDLSSGSHIEKIAGDLNMSSRTLRRRLTEHALTFEALLEQVRQARTLSLLANPDMPIERITEEVGYSDVRSFRRAFKRWTGLSPSAWRNDVHPHPSPPETSDRPEGEGADRGVLRVTST</sequence>
<dbReference type="InterPro" id="IPR018062">
    <property type="entry name" value="HTH_AraC-typ_CS"/>
</dbReference>
<evidence type="ECO:0000256" key="4">
    <source>
        <dbReference type="SAM" id="MobiDB-lite"/>
    </source>
</evidence>
<evidence type="ECO:0000256" key="2">
    <source>
        <dbReference type="ARBA" id="ARBA00023125"/>
    </source>
</evidence>
<proteinExistence type="predicted"/>
<dbReference type="Pfam" id="PF12833">
    <property type="entry name" value="HTH_18"/>
    <property type="match status" value="1"/>
</dbReference>
<reference evidence="6 7" key="1">
    <citation type="submission" date="2020-08" db="EMBL/GenBank/DDBJ databases">
        <title>Description of novel Pseudomonas species.</title>
        <authorList>
            <person name="Duman M."/>
            <person name="Mulet M."/>
            <person name="Altun S."/>
            <person name="Saticioglu I.B."/>
            <person name="Lalucat J."/>
            <person name="Garcia-Valdes E."/>
        </authorList>
    </citation>
    <scope>NUCLEOTIDE SEQUENCE [LARGE SCALE GENOMIC DNA]</scope>
    <source>
        <strain evidence="6 7">P155</strain>
    </source>
</reference>
<dbReference type="InterPro" id="IPR009057">
    <property type="entry name" value="Homeodomain-like_sf"/>
</dbReference>
<accession>A0ABS0BGL1</accession>
<dbReference type="PANTHER" id="PTHR47894">
    <property type="entry name" value="HTH-TYPE TRANSCRIPTIONAL REGULATOR GADX"/>
    <property type="match status" value="1"/>
</dbReference>
<evidence type="ECO:0000313" key="6">
    <source>
        <dbReference type="EMBL" id="MBF6033604.1"/>
    </source>
</evidence>
<keyword evidence="1" id="KW-0805">Transcription regulation</keyword>
<evidence type="ECO:0000313" key="7">
    <source>
        <dbReference type="Proteomes" id="UP000722111"/>
    </source>
</evidence>
<dbReference type="SMART" id="SM00342">
    <property type="entry name" value="HTH_ARAC"/>
    <property type="match status" value="1"/>
</dbReference>
<dbReference type="InterPro" id="IPR018060">
    <property type="entry name" value="HTH_AraC"/>
</dbReference>
<dbReference type="PROSITE" id="PS00041">
    <property type="entry name" value="HTH_ARAC_FAMILY_1"/>
    <property type="match status" value="1"/>
</dbReference>
<dbReference type="SUPFAM" id="SSF46689">
    <property type="entry name" value="Homeodomain-like"/>
    <property type="match status" value="1"/>
</dbReference>
<keyword evidence="2" id="KW-0238">DNA-binding</keyword>
<dbReference type="RefSeq" id="WP_194934270.1">
    <property type="nucleotide sequence ID" value="NZ_JACOPX010000006.1"/>
</dbReference>
<feature type="region of interest" description="Disordered" evidence="4">
    <location>
        <begin position="337"/>
        <end position="370"/>
    </location>
</feature>
<protein>
    <submittedName>
        <fullName evidence="6">AraC family transcriptional regulator</fullName>
    </submittedName>
</protein>
<keyword evidence="3" id="KW-0804">Transcription</keyword>